<evidence type="ECO:0000256" key="1">
    <source>
        <dbReference type="SAM" id="MobiDB-lite"/>
    </source>
</evidence>
<evidence type="ECO:0000313" key="5">
    <source>
        <dbReference type="Proteomes" id="UP000829580"/>
    </source>
</evidence>
<dbReference type="OrthoDB" id="7926012at2"/>
<reference evidence="3 5" key="3">
    <citation type="submission" date="2022-02" db="EMBL/GenBank/DDBJ databases">
        <title>Genomic structural plasticity of rodent-associated Bartonella in nature.</title>
        <authorList>
            <person name="Sousa K.C.M."/>
            <person name="Gutierrez R."/>
            <person name="Yahalomi D."/>
            <person name="Shalit T."/>
            <person name="Markus B."/>
            <person name="Nachum-Biala Y."/>
            <person name="Hawlena H."/>
            <person name="Marcos-Hadad E."/>
            <person name="Hazkani-Covo E."/>
            <person name="Neves H.R."/>
            <person name="Covo S."/>
            <person name="Harrus S."/>
        </authorList>
    </citation>
    <scope>NUCLEOTIDE SEQUENCE [LARGE SCALE GENOMIC DNA]</scope>
    <source>
        <strain evidence="3 5">B35_1_2</strain>
    </source>
</reference>
<dbReference type="PROSITE" id="PS51257">
    <property type="entry name" value="PROKAR_LIPOPROTEIN"/>
    <property type="match status" value="1"/>
</dbReference>
<accession>A0A5B9D426</accession>
<reference evidence="2" key="2">
    <citation type="journal article" date="2020" name="Int. J. Syst. Evol. Microbiol.">
        <title>Bartonella kosoyi sp. nov. and Bartonella krasnovii sp. nov., two novel species closely related to the zoonotic Bartonella elizabethae, isolated from black rats and wild desert rodent-fleas.</title>
        <authorList>
            <person name="Gutierrez R."/>
            <person name="Shalit T."/>
            <person name="Markus B."/>
            <person name="Yuan C."/>
            <person name="Nachum-Biala Y."/>
            <person name="Elad D."/>
            <person name="Harrus S."/>
        </authorList>
    </citation>
    <scope>NUCLEOTIDE SEQUENCE</scope>
    <source>
        <strain evidence="2">OE 1-1</strain>
    </source>
</reference>
<proteinExistence type="predicted"/>
<organism evidence="2 4">
    <name type="scientific">Bartonella krasnovii</name>
    <dbReference type="NCBI Taxonomy" id="2267275"/>
    <lineage>
        <taxon>Bacteria</taxon>
        <taxon>Pseudomonadati</taxon>
        <taxon>Pseudomonadota</taxon>
        <taxon>Alphaproteobacteria</taxon>
        <taxon>Hyphomicrobiales</taxon>
        <taxon>Bartonellaceae</taxon>
        <taxon>Bartonella</taxon>
    </lineage>
</organism>
<sequence>MNKVLITTLLFCTGIIAAGCEKTYSVAEFKKDEKLFDEWVTRCGGVGTSKNCENLRVAGAELEKERRAKIDEHNRKIDEELKAKRKAWIEKIEADTNRLRAEREAKERAAEERRAKERAAEEQQNNN</sequence>
<evidence type="ECO:0000313" key="4">
    <source>
        <dbReference type="Proteomes" id="UP000321311"/>
    </source>
</evidence>
<dbReference type="AlphaFoldDB" id="A0A5B9D426"/>
<feature type="compositionally biased region" description="Basic and acidic residues" evidence="1">
    <location>
        <begin position="99"/>
        <end position="121"/>
    </location>
</feature>
<keyword evidence="3" id="KW-0449">Lipoprotein</keyword>
<reference evidence="4" key="1">
    <citation type="submission" date="2019-07" db="EMBL/GenBank/DDBJ databases">
        <title>Bartonella kosoyii sp. nov. and Bartonella krasnovii sp. nov., two novel members of the Bartonella elizabethae complex sensu lato, isolated from black rats and wild desert rodent-fleas.</title>
        <authorList>
            <person name="Gutierrez R."/>
            <person name="Shalit T."/>
            <person name="Markus B."/>
            <person name="Yuan C."/>
            <person name="Nachum-Biala Y."/>
            <person name="Elad D."/>
            <person name="Harrus S."/>
        </authorList>
    </citation>
    <scope>NUCLEOTIDE SEQUENCE [LARGE SCALE GENOMIC DNA]</scope>
    <source>
        <strain evidence="4">OE 1-1</strain>
    </source>
</reference>
<dbReference type="Proteomes" id="UP000829580">
    <property type="component" value="Chromosome"/>
</dbReference>
<dbReference type="InterPro" id="IPR047937">
    <property type="entry name" value="Eex_IncN-like"/>
</dbReference>
<dbReference type="NCBIfam" id="NF033894">
    <property type="entry name" value="Eex_IncN"/>
    <property type="match status" value="1"/>
</dbReference>
<dbReference type="GeneID" id="71061963"/>
<keyword evidence="5" id="KW-1185">Reference proteome</keyword>
<dbReference type="Proteomes" id="UP000321311">
    <property type="component" value="Chromosome"/>
</dbReference>
<evidence type="ECO:0000313" key="2">
    <source>
        <dbReference type="EMBL" id="QEE12774.1"/>
    </source>
</evidence>
<feature type="region of interest" description="Disordered" evidence="1">
    <location>
        <begin position="99"/>
        <end position="127"/>
    </location>
</feature>
<dbReference type="KEGG" id="barn:D1092_07450"/>
<dbReference type="RefSeq" id="WP_120121171.1">
    <property type="nucleotide sequence ID" value="NZ_CP031844.2"/>
</dbReference>
<gene>
    <name evidence="2" type="ORF">D1092_07450</name>
    <name evidence="3" type="ORF">MNL13_06730</name>
</gene>
<protein>
    <submittedName>
        <fullName evidence="3">EexN family lipoprotein</fullName>
    </submittedName>
</protein>
<name>A0A5B9D426_9HYPH</name>
<evidence type="ECO:0000313" key="3">
    <source>
        <dbReference type="EMBL" id="UNF28894.1"/>
    </source>
</evidence>
<dbReference type="EMBL" id="CP031844">
    <property type="protein sequence ID" value="QEE12774.1"/>
    <property type="molecule type" value="Genomic_DNA"/>
</dbReference>
<dbReference type="EMBL" id="CP093033">
    <property type="protein sequence ID" value="UNF28894.1"/>
    <property type="molecule type" value="Genomic_DNA"/>
</dbReference>